<dbReference type="AlphaFoldDB" id="A0A5J4WTN5"/>
<accession>A0A5J4WTN5</accession>
<evidence type="ECO:0000256" key="1">
    <source>
        <dbReference type="SAM" id="MobiDB-lite"/>
    </source>
</evidence>
<reference evidence="3 4" key="1">
    <citation type="submission" date="2019-03" db="EMBL/GenBank/DDBJ databases">
        <title>Single cell metagenomics reveals metabolic interactions within the superorganism composed of flagellate Streblomastix strix and complex community of Bacteroidetes bacteria on its surface.</title>
        <authorList>
            <person name="Treitli S.C."/>
            <person name="Kolisko M."/>
            <person name="Husnik F."/>
            <person name="Keeling P."/>
            <person name="Hampl V."/>
        </authorList>
    </citation>
    <scope>NUCLEOTIDE SEQUENCE [LARGE SCALE GENOMIC DNA]</scope>
    <source>
        <strain evidence="3">ST1C</strain>
    </source>
</reference>
<dbReference type="EMBL" id="SNRW01000959">
    <property type="protein sequence ID" value="KAA6398417.1"/>
    <property type="molecule type" value="Genomic_DNA"/>
</dbReference>
<organism evidence="3 4">
    <name type="scientific">Streblomastix strix</name>
    <dbReference type="NCBI Taxonomy" id="222440"/>
    <lineage>
        <taxon>Eukaryota</taxon>
        <taxon>Metamonada</taxon>
        <taxon>Preaxostyla</taxon>
        <taxon>Oxymonadida</taxon>
        <taxon>Streblomastigidae</taxon>
        <taxon>Streblomastix</taxon>
    </lineage>
</organism>
<gene>
    <name evidence="3" type="ORF">EZS28_006053</name>
</gene>
<name>A0A5J4WTN5_9EUKA</name>
<dbReference type="Proteomes" id="UP000324800">
    <property type="component" value="Unassembled WGS sequence"/>
</dbReference>
<proteinExistence type="predicted"/>
<feature type="non-terminal residue" evidence="3">
    <location>
        <position position="1"/>
    </location>
</feature>
<comment type="caution">
    <text evidence="3">The sequence shown here is derived from an EMBL/GenBank/DDBJ whole genome shotgun (WGS) entry which is preliminary data.</text>
</comment>
<evidence type="ECO:0000313" key="4">
    <source>
        <dbReference type="Proteomes" id="UP000324800"/>
    </source>
</evidence>
<keyword evidence="2" id="KW-1133">Transmembrane helix</keyword>
<evidence type="ECO:0000313" key="3">
    <source>
        <dbReference type="EMBL" id="KAA6398417.1"/>
    </source>
</evidence>
<sequence length="250" mass="29178">LDGGNESVRLEVEIEEGEQFVNFIRFQLAEWWAWVVPPIVVGFLTVIISGIVYIIWKDRYEKKKEAEHLKELQEQKEKRKKDEEMSPNAPFTGFLADNDAPDIDFSLISSDAPELERVVWGPSGPPATLSLAKFGIFVPTPEILQLQRRQSMINDQIDKPTDEQDNNKIVRAVQKQILEEEQLDQNDLEQKEQEIEKEKENQMVEEKAKRIRQRKEKQQSKVNLKPKKKSPQKQEQIPHRILSPVEEDIE</sequence>
<feature type="compositionally biased region" description="Basic and acidic residues" evidence="1">
    <location>
        <begin position="188"/>
        <end position="208"/>
    </location>
</feature>
<feature type="region of interest" description="Disordered" evidence="1">
    <location>
        <begin position="181"/>
        <end position="250"/>
    </location>
</feature>
<keyword evidence="2" id="KW-0812">Transmembrane</keyword>
<feature type="transmembrane region" description="Helical" evidence="2">
    <location>
        <begin position="31"/>
        <end position="56"/>
    </location>
</feature>
<evidence type="ECO:0000256" key="2">
    <source>
        <dbReference type="SAM" id="Phobius"/>
    </source>
</evidence>
<protein>
    <submittedName>
        <fullName evidence="3">Uncharacterized protein</fullName>
    </submittedName>
</protein>
<keyword evidence="2" id="KW-0472">Membrane</keyword>